<organism evidence="2">
    <name type="scientific">Glycine max</name>
    <name type="common">Soybean</name>
    <name type="synonym">Glycine hispida</name>
    <dbReference type="NCBI Taxonomy" id="3847"/>
    <lineage>
        <taxon>Eukaryota</taxon>
        <taxon>Viridiplantae</taxon>
        <taxon>Streptophyta</taxon>
        <taxon>Embryophyta</taxon>
        <taxon>Tracheophyta</taxon>
        <taxon>Spermatophyta</taxon>
        <taxon>Magnoliopsida</taxon>
        <taxon>eudicotyledons</taxon>
        <taxon>Gunneridae</taxon>
        <taxon>Pentapetalae</taxon>
        <taxon>rosids</taxon>
        <taxon>fabids</taxon>
        <taxon>Fabales</taxon>
        <taxon>Fabaceae</taxon>
        <taxon>Papilionoideae</taxon>
        <taxon>50 kb inversion clade</taxon>
        <taxon>NPAAA clade</taxon>
        <taxon>indigoferoid/millettioid clade</taxon>
        <taxon>Phaseoleae</taxon>
        <taxon>Glycine</taxon>
        <taxon>Glycine subgen. Soja</taxon>
    </lineage>
</organism>
<gene>
    <name evidence="2" type="ORF">GLYMA_18G063600</name>
</gene>
<dbReference type="EMBL" id="CM000851">
    <property type="protein sequence ID" value="KRG98301.1"/>
    <property type="molecule type" value="Genomic_DNA"/>
</dbReference>
<dbReference type="EnsemblPlants" id="KRG98301">
    <property type="protein sequence ID" value="KRG98301"/>
    <property type="gene ID" value="GLYMA_18G063600"/>
</dbReference>
<evidence type="ECO:0000256" key="1">
    <source>
        <dbReference type="SAM" id="SignalP"/>
    </source>
</evidence>
<keyword evidence="4" id="KW-1185">Reference proteome</keyword>
<reference evidence="3" key="2">
    <citation type="submission" date="2018-02" db="UniProtKB">
        <authorList>
            <consortium name="EnsemblPlants"/>
        </authorList>
    </citation>
    <scope>IDENTIFICATION</scope>
    <source>
        <strain evidence="3">Williams 82</strain>
    </source>
</reference>
<dbReference type="Gramene" id="KRG98301">
    <property type="protein sequence ID" value="KRG98301"/>
    <property type="gene ID" value="GLYMA_18G063600"/>
</dbReference>
<dbReference type="Proteomes" id="UP000008827">
    <property type="component" value="Chromosome 18"/>
</dbReference>
<protein>
    <submittedName>
        <fullName evidence="2 3">Uncharacterized protein</fullName>
    </submittedName>
</protein>
<name>A0A0R0EWS5_SOYBN</name>
<evidence type="ECO:0000313" key="4">
    <source>
        <dbReference type="Proteomes" id="UP000008827"/>
    </source>
</evidence>
<feature type="signal peptide" evidence="1">
    <location>
        <begin position="1"/>
        <end position="23"/>
    </location>
</feature>
<feature type="chain" id="PRO_5014520877" evidence="1">
    <location>
        <begin position="24"/>
        <end position="68"/>
    </location>
</feature>
<evidence type="ECO:0000313" key="3">
    <source>
        <dbReference type="EnsemblPlants" id="KRG98301"/>
    </source>
</evidence>
<dbReference type="InParanoid" id="A0A0R0EWS5"/>
<evidence type="ECO:0000313" key="2">
    <source>
        <dbReference type="EMBL" id="KRG98301.1"/>
    </source>
</evidence>
<dbReference type="AlphaFoldDB" id="A0A0R0EWS5"/>
<reference evidence="2 3" key="1">
    <citation type="journal article" date="2010" name="Nature">
        <title>Genome sequence of the palaeopolyploid soybean.</title>
        <authorList>
            <person name="Schmutz J."/>
            <person name="Cannon S.B."/>
            <person name="Schlueter J."/>
            <person name="Ma J."/>
            <person name="Mitros T."/>
            <person name="Nelson W."/>
            <person name="Hyten D.L."/>
            <person name="Song Q."/>
            <person name="Thelen J.J."/>
            <person name="Cheng J."/>
            <person name="Xu D."/>
            <person name="Hellsten U."/>
            <person name="May G.D."/>
            <person name="Yu Y."/>
            <person name="Sakurai T."/>
            <person name="Umezawa T."/>
            <person name="Bhattacharyya M.K."/>
            <person name="Sandhu D."/>
            <person name="Valliyodan B."/>
            <person name="Lindquist E."/>
            <person name="Peto M."/>
            <person name="Grant D."/>
            <person name="Shu S."/>
            <person name="Goodstein D."/>
            <person name="Barry K."/>
            <person name="Futrell-Griggs M."/>
            <person name="Abernathy B."/>
            <person name="Du J."/>
            <person name="Tian Z."/>
            <person name="Zhu L."/>
            <person name="Gill N."/>
            <person name="Joshi T."/>
            <person name="Libault M."/>
            <person name="Sethuraman A."/>
            <person name="Zhang X.-C."/>
            <person name="Shinozaki K."/>
            <person name="Nguyen H.T."/>
            <person name="Wing R.A."/>
            <person name="Cregan P."/>
            <person name="Specht J."/>
            <person name="Grimwood J."/>
            <person name="Rokhsar D."/>
            <person name="Stacey G."/>
            <person name="Shoemaker R.C."/>
            <person name="Jackson S.A."/>
        </authorList>
    </citation>
    <scope>NUCLEOTIDE SEQUENCE [LARGE SCALE GENOMIC DNA]</scope>
    <source>
        <strain evidence="3">cv. Williams 82</strain>
        <tissue evidence="2">Callus</tissue>
    </source>
</reference>
<accession>A0A0R0EWS5</accession>
<keyword evidence="1" id="KW-0732">Signal</keyword>
<reference evidence="2" key="3">
    <citation type="submission" date="2018-07" db="EMBL/GenBank/DDBJ databases">
        <title>WGS assembly of Glycine max.</title>
        <authorList>
            <person name="Schmutz J."/>
            <person name="Cannon S."/>
            <person name="Schlueter J."/>
            <person name="Ma J."/>
            <person name="Mitros T."/>
            <person name="Nelson W."/>
            <person name="Hyten D."/>
            <person name="Song Q."/>
            <person name="Thelen J."/>
            <person name="Cheng J."/>
            <person name="Xu D."/>
            <person name="Hellsten U."/>
            <person name="May G."/>
            <person name="Yu Y."/>
            <person name="Sakurai T."/>
            <person name="Umezawa T."/>
            <person name="Bhattacharyya M."/>
            <person name="Sandhu D."/>
            <person name="Valliyodan B."/>
            <person name="Lindquist E."/>
            <person name="Peto M."/>
            <person name="Grant D."/>
            <person name="Shu S."/>
            <person name="Goodstein D."/>
            <person name="Barry K."/>
            <person name="Futrell-Griggs M."/>
            <person name="Abernathy B."/>
            <person name="Du J."/>
            <person name="Tian Z."/>
            <person name="Zhu L."/>
            <person name="Gill N."/>
            <person name="Joshi T."/>
            <person name="Libault M."/>
            <person name="Sethuraman A."/>
            <person name="Zhang X."/>
            <person name="Shinozaki K."/>
            <person name="Nguyen H."/>
            <person name="Wing R."/>
            <person name="Cregan P."/>
            <person name="Specht J."/>
            <person name="Grimwood J."/>
            <person name="Rokhsar D."/>
            <person name="Stacey G."/>
            <person name="Shoemaker R."/>
            <person name="Jackson S."/>
        </authorList>
    </citation>
    <scope>NUCLEOTIDE SEQUENCE</scope>
    <source>
        <tissue evidence="2">Callus</tissue>
    </source>
</reference>
<proteinExistence type="predicted"/>
<sequence>MTKVSPFFPCLIILFLVASGTKGFEAGCKHGTCRDVDECSPPPPEFCGGRVNPKVKCILHCCKWDCYD</sequence>